<dbReference type="AlphaFoldDB" id="K2R9P3"/>
<comment type="caution">
    <text evidence="1">The sequence shown here is derived from an EMBL/GenBank/DDBJ whole genome shotgun (WGS) entry which is preliminary data.</text>
</comment>
<dbReference type="NCBIfam" id="TIGR01687">
    <property type="entry name" value="moaD_arch"/>
    <property type="match status" value="1"/>
</dbReference>
<dbReference type="EMBL" id="AMPO01000010">
    <property type="protein sequence ID" value="EKF85059.1"/>
    <property type="molecule type" value="Genomic_DNA"/>
</dbReference>
<protein>
    <submittedName>
        <fullName evidence="1">MoaD family protein</fullName>
    </submittedName>
</protein>
<dbReference type="PANTHER" id="PTHR38031:SF1">
    <property type="entry name" value="SULFUR CARRIER PROTEIN CYSO"/>
    <property type="match status" value="1"/>
</dbReference>
<gene>
    <name evidence="1" type="ORF">A994_10589</name>
</gene>
<organism evidence="1 2">
    <name type="scientific">Methanobacterium formicicum (strain DSM 3637 / PP1)</name>
    <dbReference type="NCBI Taxonomy" id="1204725"/>
    <lineage>
        <taxon>Archaea</taxon>
        <taxon>Methanobacteriati</taxon>
        <taxon>Methanobacteriota</taxon>
        <taxon>Methanomada group</taxon>
        <taxon>Methanobacteria</taxon>
        <taxon>Methanobacteriales</taxon>
        <taxon>Methanobacteriaceae</taxon>
        <taxon>Methanobacterium</taxon>
    </lineage>
</organism>
<dbReference type="Pfam" id="PF02597">
    <property type="entry name" value="ThiS"/>
    <property type="match status" value="1"/>
</dbReference>
<dbReference type="PATRIC" id="fig|1204725.3.peg.2131"/>
<dbReference type="PANTHER" id="PTHR38031">
    <property type="entry name" value="SULFUR CARRIER PROTEIN SLR0821-RELATED"/>
    <property type="match status" value="1"/>
</dbReference>
<dbReference type="Gene3D" id="3.10.20.30">
    <property type="match status" value="1"/>
</dbReference>
<name>K2R9P3_METFP</name>
<dbReference type="SUPFAM" id="SSF54285">
    <property type="entry name" value="MoaD/ThiS"/>
    <property type="match status" value="1"/>
</dbReference>
<dbReference type="OrthoDB" id="98357at2157"/>
<keyword evidence="2" id="KW-1185">Reference proteome</keyword>
<reference evidence="1 2" key="1">
    <citation type="journal article" date="2012" name="J. Bacteriol.">
        <title>Draft genome sequence of Methanobacterium formicicum DSM 3637, an archaebacterium isolated from the methane producer amoeba Pelomyxa palustris.</title>
        <authorList>
            <person name="Gutierrez G."/>
        </authorList>
    </citation>
    <scope>NUCLEOTIDE SEQUENCE [LARGE SCALE GENOMIC DNA]</scope>
    <source>
        <strain evidence="2">DSM 3637 / PP1</strain>
    </source>
</reference>
<proteinExistence type="predicted"/>
<dbReference type="InterPro" id="IPR012675">
    <property type="entry name" value="Beta-grasp_dom_sf"/>
</dbReference>
<dbReference type="RefSeq" id="WP_004031576.1">
    <property type="nucleotide sequence ID" value="NZ_AMPO01000010.1"/>
</dbReference>
<dbReference type="InterPro" id="IPR010038">
    <property type="entry name" value="MoaD_arc-typ"/>
</dbReference>
<dbReference type="InterPro" id="IPR016155">
    <property type="entry name" value="Mopterin_synth/thiamin_S_b"/>
</dbReference>
<dbReference type="InterPro" id="IPR003749">
    <property type="entry name" value="ThiS/MoaD-like"/>
</dbReference>
<sequence>MPEIKFLSNLADITGEKSLTIEYDGEISGLIDNLDTKLEGKDFKSTITDEAGEIKDFVKVLVNGNDIRGTGGLSSPIKDADEIVIFQTLAGG</sequence>
<evidence type="ECO:0000313" key="2">
    <source>
        <dbReference type="Proteomes" id="UP000007360"/>
    </source>
</evidence>
<accession>K2R9P3</accession>
<evidence type="ECO:0000313" key="1">
    <source>
        <dbReference type="EMBL" id="EKF85059.1"/>
    </source>
</evidence>
<dbReference type="Proteomes" id="UP000007360">
    <property type="component" value="Unassembled WGS sequence"/>
</dbReference>
<dbReference type="InterPro" id="IPR052045">
    <property type="entry name" value="Sulfur_Carrier/Prot_Modifier"/>
</dbReference>